<proteinExistence type="predicted"/>
<dbReference type="RefSeq" id="WP_052376920.1">
    <property type="nucleotide sequence ID" value="NZ_ASRX01000135.1"/>
</dbReference>
<feature type="domain" description="ATP-grasp" evidence="1">
    <location>
        <begin position="136"/>
        <end position="292"/>
    </location>
</feature>
<accession>A0A017ST19</accession>
<dbReference type="InterPro" id="IPR025643">
    <property type="entry name" value="R2K_3"/>
</dbReference>
<evidence type="ECO:0000313" key="3">
    <source>
        <dbReference type="Proteomes" id="UP000019678"/>
    </source>
</evidence>
<organism evidence="2 3">
    <name type="scientific">Chondromyces apiculatus DSM 436</name>
    <dbReference type="NCBI Taxonomy" id="1192034"/>
    <lineage>
        <taxon>Bacteria</taxon>
        <taxon>Pseudomonadati</taxon>
        <taxon>Myxococcota</taxon>
        <taxon>Polyangia</taxon>
        <taxon>Polyangiales</taxon>
        <taxon>Polyangiaceae</taxon>
        <taxon>Chondromyces</taxon>
    </lineage>
</organism>
<dbReference type="eggNOG" id="ENOG502Z879">
    <property type="taxonomic scope" value="Bacteria"/>
</dbReference>
<sequence length="301" mass="33072">MRILFPSWPGERRVDAAFEGELEAARAAGFEVGFVDVELHLGGEARLWNAGPGPALYRGWLLKPDDYARLAEGVAARGGALLTTADDYRHASDFPRWYEALAGTTPRSVWFRAGDLDALMPAIPAALVDTFGSGASLLLKDFVKSRKQDWYDACFIRDVADEDNVRRVIRNFLELQGDAFTGGLVFREFIALRRVGVHPKSRMPLVNEWRFFVAQGKVVYHAPYWSDGASYEGLAPPEIHDVERLVAGVKLPFFAVDLAEREVGGWAVIEINDGGTAGVPDGGSVAAFYEALRGAPCETPR</sequence>
<dbReference type="Proteomes" id="UP000019678">
    <property type="component" value="Unassembled WGS sequence"/>
</dbReference>
<keyword evidence="3" id="KW-1185">Reference proteome</keyword>
<comment type="caution">
    <text evidence="2">The sequence shown here is derived from an EMBL/GenBank/DDBJ whole genome shotgun (WGS) entry which is preliminary data.</text>
</comment>
<dbReference type="OrthoDB" id="5355744at2"/>
<gene>
    <name evidence="2" type="ORF">CAP_1373</name>
</gene>
<protein>
    <submittedName>
        <fullName evidence="2">Putative membrane protein</fullName>
    </submittedName>
</protein>
<evidence type="ECO:0000313" key="2">
    <source>
        <dbReference type="EMBL" id="EYF00089.1"/>
    </source>
</evidence>
<dbReference type="EMBL" id="ASRX01000135">
    <property type="protein sequence ID" value="EYF00089.1"/>
    <property type="molecule type" value="Genomic_DNA"/>
</dbReference>
<name>A0A017ST19_9BACT</name>
<evidence type="ECO:0000259" key="1">
    <source>
        <dbReference type="Pfam" id="PF14243"/>
    </source>
</evidence>
<dbReference type="STRING" id="1192034.CAP_1373"/>
<dbReference type="Pfam" id="PF14243">
    <property type="entry name" value="R2K_3"/>
    <property type="match status" value="1"/>
</dbReference>
<reference evidence="2 3" key="1">
    <citation type="submission" date="2013-05" db="EMBL/GenBank/DDBJ databases">
        <title>Genome assembly of Chondromyces apiculatus DSM 436.</title>
        <authorList>
            <person name="Sharma G."/>
            <person name="Khatri I."/>
            <person name="Kaur C."/>
            <person name="Mayilraj S."/>
            <person name="Subramanian S."/>
        </authorList>
    </citation>
    <scope>NUCLEOTIDE SEQUENCE [LARGE SCALE GENOMIC DNA]</scope>
    <source>
        <strain evidence="2 3">DSM 436</strain>
    </source>
</reference>
<dbReference type="AlphaFoldDB" id="A0A017ST19"/>